<dbReference type="InterPro" id="IPR046322">
    <property type="entry name" value="DUF4931"/>
</dbReference>
<keyword evidence="5" id="KW-1185">Reference proteome</keyword>
<dbReference type="OrthoDB" id="9769064at2"/>
<dbReference type="SUPFAM" id="SSF54197">
    <property type="entry name" value="HIT-like"/>
    <property type="match status" value="2"/>
</dbReference>
<dbReference type="Proteomes" id="UP000182517">
    <property type="component" value="Chromosome"/>
</dbReference>
<accession>A0A1L3GRP0</accession>
<dbReference type="KEGG" id="pef:A7E78_12455"/>
<dbReference type="InterPro" id="IPR036265">
    <property type="entry name" value="HIT-like_sf"/>
</dbReference>
<evidence type="ECO:0000256" key="1">
    <source>
        <dbReference type="PIRSR" id="PIRSR000808-3"/>
    </source>
</evidence>
<organism evidence="4 5">
    <name type="scientific">Syntrophotalea acetylenivorans</name>
    <dbReference type="NCBI Taxonomy" id="1842532"/>
    <lineage>
        <taxon>Bacteria</taxon>
        <taxon>Pseudomonadati</taxon>
        <taxon>Thermodesulfobacteriota</taxon>
        <taxon>Desulfuromonadia</taxon>
        <taxon>Desulfuromonadales</taxon>
        <taxon>Syntrophotaleaceae</taxon>
        <taxon>Syntrophotalea</taxon>
    </lineage>
</organism>
<dbReference type="GO" id="GO:0008270">
    <property type="term" value="F:zinc ion binding"/>
    <property type="evidence" value="ECO:0007669"/>
    <property type="project" value="InterPro"/>
</dbReference>
<evidence type="ECO:0000259" key="3">
    <source>
        <dbReference type="Pfam" id="PF16285"/>
    </source>
</evidence>
<comment type="cofactor">
    <cofactor evidence="1">
        <name>Zn(2+)</name>
        <dbReference type="ChEBI" id="CHEBI:29105"/>
    </cofactor>
    <text evidence="1">Binds 1 zinc ion per subunit.</text>
</comment>
<gene>
    <name evidence="4" type="ORF">A7E78_12455</name>
</gene>
<keyword evidence="4" id="KW-0548">Nucleotidyltransferase</keyword>
<feature type="binding site" evidence="1">
    <location>
        <position position="163"/>
    </location>
    <ligand>
        <name>Zn(2+)</name>
        <dbReference type="ChEBI" id="CHEBI:29105"/>
    </ligand>
</feature>
<dbReference type="PANTHER" id="PTHR42763">
    <property type="entry name" value="ADP-GLUCOSE PHOSPHORYLASE"/>
    <property type="match status" value="1"/>
</dbReference>
<sequence length="346" mass="39122">MSEMRWDPLKNIWVAVADKRGRGPKDFFLERQKLTTTACPFCYGQESKTPAEIFALRPDGSLPNQPGWRVRVVPNKYPMLGIEGELGQRGEGLYDAMNGIGAHEVIIETPDHDRSTADLSTTELADVLHAVQTRLIDLRRDQRFSCILPFKSHGVEAGATIPHAYLQILALPIIPPEVRATLVSSQSYFARKERCLLCDILAQEITDGRRIVRNDGEFLAFAPYASRRPFEIMIAPQRHSHDFAQLDHSGLARLAETLGDLLRRQRQVLRDPAYNFVLYSAPLPHRRPGKPHYWSSLAYDYHWHIELAPHLARPIGLEWGTGFYCNPTAPEEAAAFLRDAPLNLPS</sequence>
<dbReference type="STRING" id="1842532.A7E78_12455"/>
<keyword evidence="1" id="KW-0479">Metal-binding</keyword>
<dbReference type="Pfam" id="PF02744">
    <property type="entry name" value="GalP_UDP_tr_C"/>
    <property type="match status" value="1"/>
</dbReference>
<dbReference type="PIRSF" id="PIRSF000808">
    <property type="entry name" value="GalT"/>
    <property type="match status" value="1"/>
</dbReference>
<keyword evidence="1" id="KW-0862">Zinc</keyword>
<evidence type="ECO:0000313" key="5">
    <source>
        <dbReference type="Proteomes" id="UP000182517"/>
    </source>
</evidence>
<dbReference type="Pfam" id="PF16285">
    <property type="entry name" value="DUF4931_N"/>
    <property type="match status" value="1"/>
</dbReference>
<feature type="domain" description="Galactose-1-phosphate uridyl transferase C-terminal" evidence="2">
    <location>
        <begin position="185"/>
        <end position="306"/>
    </location>
</feature>
<keyword evidence="4" id="KW-0808">Transferase</keyword>
<feature type="binding site" evidence="1">
    <location>
        <position position="42"/>
    </location>
    <ligand>
        <name>Zn(2+)</name>
        <dbReference type="ChEBI" id="CHEBI:29105"/>
    </ligand>
</feature>
<dbReference type="EMBL" id="CP015519">
    <property type="protein sequence ID" value="APG28583.1"/>
    <property type="molecule type" value="Genomic_DNA"/>
</dbReference>
<dbReference type="GO" id="GO:0008108">
    <property type="term" value="F:UDP-glucose:hexose-1-phosphate uridylyltransferase activity"/>
    <property type="evidence" value="ECO:0007669"/>
    <property type="project" value="InterPro"/>
</dbReference>
<dbReference type="Gene3D" id="3.30.428.10">
    <property type="entry name" value="HIT-like"/>
    <property type="match status" value="2"/>
</dbReference>
<dbReference type="InterPro" id="IPR053177">
    <property type="entry name" value="ADP-glucose_phosphorylase"/>
</dbReference>
<feature type="binding site" evidence="1">
    <location>
        <position position="112"/>
    </location>
    <ligand>
        <name>Zn(2+)</name>
        <dbReference type="ChEBI" id="CHEBI:29105"/>
    </ligand>
</feature>
<feature type="domain" description="DUF4931" evidence="3">
    <location>
        <begin position="104"/>
        <end position="171"/>
    </location>
</feature>
<dbReference type="GO" id="GO:0006012">
    <property type="term" value="P:galactose metabolic process"/>
    <property type="evidence" value="ECO:0007669"/>
    <property type="project" value="InterPro"/>
</dbReference>
<evidence type="ECO:0000313" key="4">
    <source>
        <dbReference type="EMBL" id="APG28583.1"/>
    </source>
</evidence>
<dbReference type="InterPro" id="IPR005850">
    <property type="entry name" value="GalP_Utransf_C"/>
</dbReference>
<protein>
    <submittedName>
        <fullName evidence="4">Galactose-1-phosphate uridylyltransferase</fullName>
    </submittedName>
</protein>
<proteinExistence type="predicted"/>
<dbReference type="AlphaFoldDB" id="A0A1L3GRP0"/>
<reference evidence="4 5" key="1">
    <citation type="journal article" date="2017" name="Genome Announc.">
        <title>Complete Genome Sequences of Two Acetylene-Fermenting Pelobacter acetylenicus Strains.</title>
        <authorList>
            <person name="Sutton J.M."/>
            <person name="Baesman S.M."/>
            <person name="Fierst J.L."/>
            <person name="Poret-Peterson A.T."/>
            <person name="Oremland R.S."/>
            <person name="Dunlap D.S."/>
            <person name="Akob D.M."/>
        </authorList>
    </citation>
    <scope>NUCLEOTIDE SEQUENCE [LARGE SCALE GENOMIC DNA]</scope>
    <source>
        <strain evidence="4 5">SFB93</strain>
    </source>
</reference>
<dbReference type="InterPro" id="IPR001937">
    <property type="entry name" value="GalP_UDPtransf1"/>
</dbReference>
<dbReference type="PANTHER" id="PTHR42763:SF1">
    <property type="entry name" value="UDP-GLUCOSE--HEXOSE-1-PHOSPHATE URIDYLYLTRANSFERASE"/>
    <property type="match status" value="1"/>
</dbReference>
<feature type="binding site" evidence="1">
    <location>
        <position position="39"/>
    </location>
    <ligand>
        <name>Zn(2+)</name>
        <dbReference type="ChEBI" id="CHEBI:29105"/>
    </ligand>
</feature>
<evidence type="ECO:0000259" key="2">
    <source>
        <dbReference type="Pfam" id="PF02744"/>
    </source>
</evidence>
<name>A0A1L3GRP0_9BACT</name>